<dbReference type="GO" id="GO:1902600">
    <property type="term" value="P:proton transmembrane transport"/>
    <property type="evidence" value="ECO:0007669"/>
    <property type="project" value="InterPro"/>
</dbReference>
<dbReference type="GO" id="GO:0012505">
    <property type="term" value="C:endomembrane system"/>
    <property type="evidence" value="ECO:0007669"/>
    <property type="project" value="TreeGrafter"/>
</dbReference>
<evidence type="ECO:0000256" key="10">
    <source>
        <dbReference type="SAM" id="Phobius"/>
    </source>
</evidence>
<dbReference type="GO" id="GO:0006885">
    <property type="term" value="P:regulation of pH"/>
    <property type="evidence" value="ECO:0007669"/>
    <property type="project" value="TreeGrafter"/>
</dbReference>
<evidence type="ECO:0000256" key="2">
    <source>
        <dbReference type="ARBA" id="ARBA00022448"/>
    </source>
</evidence>
<comment type="caution">
    <text evidence="14">The sequence shown here is derived from an EMBL/GenBank/DDBJ whole genome shotgun (WGS) entry which is preliminary data.</text>
</comment>
<feature type="transmembrane region" description="Helical" evidence="10">
    <location>
        <begin position="209"/>
        <end position="233"/>
    </location>
</feature>
<dbReference type="EMBL" id="JACGCM010001144">
    <property type="protein sequence ID" value="KAF6161177.1"/>
    <property type="molecule type" value="Genomic_DNA"/>
</dbReference>
<comment type="similarity">
    <text evidence="9">Belongs to the monovalent cation:proton antiporter 2 (CPA2) transporter (TC 2.A.37) family. CHX (TC 2.A.37.4) subfamily.</text>
</comment>
<comment type="subcellular location">
    <subcellularLocation>
        <location evidence="1">Membrane</location>
        <topology evidence="1">Multi-pass membrane protein</topology>
    </subcellularLocation>
</comment>
<gene>
    <name evidence="14" type="ORF">GIB67_007818</name>
</gene>
<feature type="transmembrane region" description="Helical" evidence="10">
    <location>
        <begin position="144"/>
        <end position="164"/>
    </location>
</feature>
<dbReference type="PANTHER" id="PTHR32468">
    <property type="entry name" value="CATION/H + ANTIPORTER"/>
    <property type="match status" value="1"/>
</dbReference>
<evidence type="ECO:0000259" key="13">
    <source>
        <dbReference type="Pfam" id="PF23259"/>
    </source>
</evidence>
<keyword evidence="5" id="KW-0630">Potassium</keyword>
<dbReference type="InterPro" id="IPR057291">
    <property type="entry name" value="CHX17_2nd"/>
</dbReference>
<feature type="transmembrane region" description="Helical" evidence="10">
    <location>
        <begin position="392"/>
        <end position="411"/>
    </location>
</feature>
<evidence type="ECO:0000256" key="1">
    <source>
        <dbReference type="ARBA" id="ARBA00004141"/>
    </source>
</evidence>
<feature type="transmembrane region" description="Helical" evidence="10">
    <location>
        <begin position="360"/>
        <end position="380"/>
    </location>
</feature>
<keyword evidence="15" id="KW-1185">Reference proteome</keyword>
<dbReference type="InterPro" id="IPR006153">
    <property type="entry name" value="Cation/H_exchanger_TM"/>
</dbReference>
<keyword evidence="6 10" id="KW-1133">Transmembrane helix</keyword>
<feature type="transmembrane region" description="Helical" evidence="10">
    <location>
        <begin position="280"/>
        <end position="299"/>
    </location>
</feature>
<dbReference type="Gene3D" id="1.20.1530.20">
    <property type="match status" value="1"/>
</dbReference>
<feature type="transmembrane region" description="Helical" evidence="10">
    <location>
        <begin position="245"/>
        <end position="268"/>
    </location>
</feature>
<dbReference type="OrthoDB" id="1938353at2759"/>
<dbReference type="Pfam" id="PF00999">
    <property type="entry name" value="Na_H_Exchanger"/>
    <property type="match status" value="1"/>
</dbReference>
<dbReference type="Pfam" id="PF23256">
    <property type="entry name" value="CHX17_2nd"/>
    <property type="match status" value="1"/>
</dbReference>
<feature type="domain" description="Cation/H(+) antiporter central" evidence="12">
    <location>
        <begin position="503"/>
        <end position="620"/>
    </location>
</feature>
<keyword evidence="4 10" id="KW-0812">Transmembrane</keyword>
<keyword evidence="8 10" id="KW-0472">Membrane</keyword>
<dbReference type="GO" id="GO:0015297">
    <property type="term" value="F:antiporter activity"/>
    <property type="evidence" value="ECO:0007669"/>
    <property type="project" value="InterPro"/>
</dbReference>
<feature type="transmembrane region" description="Helical" evidence="10">
    <location>
        <begin position="47"/>
        <end position="68"/>
    </location>
</feature>
<keyword evidence="3" id="KW-0633">Potassium transport</keyword>
<evidence type="ECO:0000256" key="9">
    <source>
        <dbReference type="ARBA" id="ARBA00038341"/>
    </source>
</evidence>
<evidence type="ECO:0000256" key="8">
    <source>
        <dbReference type="ARBA" id="ARBA00023136"/>
    </source>
</evidence>
<evidence type="ECO:0000256" key="7">
    <source>
        <dbReference type="ARBA" id="ARBA00023065"/>
    </source>
</evidence>
<dbReference type="InterPro" id="IPR038770">
    <property type="entry name" value="Na+/solute_symporter_sf"/>
</dbReference>
<evidence type="ECO:0000256" key="4">
    <source>
        <dbReference type="ARBA" id="ARBA00022692"/>
    </source>
</evidence>
<proteinExistence type="inferred from homology"/>
<feature type="transmembrane region" description="Helical" evidence="10">
    <location>
        <begin position="75"/>
        <end position="93"/>
    </location>
</feature>
<feature type="transmembrane region" description="Helical" evidence="10">
    <location>
        <begin position="331"/>
        <end position="354"/>
    </location>
</feature>
<dbReference type="GO" id="GO:0006813">
    <property type="term" value="P:potassium ion transport"/>
    <property type="evidence" value="ECO:0007669"/>
    <property type="project" value="UniProtKB-KW"/>
</dbReference>
<sequence length="783" mass="86865">MAATNSSIGTGRRPGYESSLVPKLCFMPKTSSSRGIWLGDDPLDYPLPMLMMQISLISVIILALRFILKPLGQPSIISQLLGGIVLGPTIFGHNNEFAEKFFPFRAKVVLDTFSLFGLMLFLFLIGVKMDLSTALKSGRRPIQIAVYGLCLPYALGKAVVYLITRYMSMDPEFLKVLQAIASIHSQSTFPVIAVFLRELNMLNSELGRLAATASIVSDICYFFILISTNVFYMSINTSSRNTVGYVISVSLLISFITFVMRPVALWINRQTPEGQPVKESHILGIIIAVLILGFVSQVAGHNYFLAPFLMGLTVPDGPPLGAALEEKLQSFISVLFLPIFFTVCGLKADVFAIADKLRNASFILIIVIISVLAKTIGIMLPPLHSRMPFRDALTLALIMNSKGIIELGIYNDMLEANILDIQGFSVLFMIVTITAGIIPPLVRSLYDPSRRYMSYKRRTILHNGRNNELGILTCVHSPDNIPTIIKLLEASYPSNESPIKVCVLQLVELVGRSTSLLVDHRRQTKFSSQNTSTILKAFNYFEQSNKDIVSVHAFTSISPLATIHDDVCTLALEKKVALIIIPFHKQWLGGRTVQSSTAIRNLNCNVLDKALCSVGILIDHNQLTRSRSLGKSKMLLSIAVLFFGGLDDQEALAYAERMADRSNTRLTVIRFCMDGADNPFDKEMLIKFKINVLHNERVTYQVKKIRDGTAIMRIVKSMENAYDLVIVGRRHEDSALTYGLTEWSEFPELGIIGDILAAPDFEGVSSILVVQTQTLVWGMSEQE</sequence>
<dbReference type="Pfam" id="PF23259">
    <property type="entry name" value="CHX17_C"/>
    <property type="match status" value="1"/>
</dbReference>
<dbReference type="Proteomes" id="UP000541444">
    <property type="component" value="Unassembled WGS sequence"/>
</dbReference>
<evidence type="ECO:0000256" key="5">
    <source>
        <dbReference type="ARBA" id="ARBA00022958"/>
    </source>
</evidence>
<evidence type="ECO:0000313" key="15">
    <source>
        <dbReference type="Proteomes" id="UP000541444"/>
    </source>
</evidence>
<protein>
    <submittedName>
        <fullName evidence="14">Uncharacterized protein</fullName>
    </submittedName>
</protein>
<evidence type="ECO:0000313" key="14">
    <source>
        <dbReference type="EMBL" id="KAF6161177.1"/>
    </source>
</evidence>
<feature type="transmembrane region" description="Helical" evidence="10">
    <location>
        <begin position="113"/>
        <end position="132"/>
    </location>
</feature>
<evidence type="ECO:0000256" key="3">
    <source>
        <dbReference type="ARBA" id="ARBA00022538"/>
    </source>
</evidence>
<reference evidence="14 15" key="1">
    <citation type="journal article" date="2020" name="IScience">
        <title>Genome Sequencing of the Endangered Kingdonia uniflora (Circaeasteraceae, Ranunculales) Reveals Potential Mechanisms of Evolutionary Specialization.</title>
        <authorList>
            <person name="Sun Y."/>
            <person name="Deng T."/>
            <person name="Zhang A."/>
            <person name="Moore M.J."/>
            <person name="Landis J.B."/>
            <person name="Lin N."/>
            <person name="Zhang H."/>
            <person name="Zhang X."/>
            <person name="Huang J."/>
            <person name="Zhang X."/>
            <person name="Sun H."/>
            <person name="Wang H."/>
        </authorList>
    </citation>
    <scope>NUCLEOTIDE SEQUENCE [LARGE SCALE GENOMIC DNA]</scope>
    <source>
        <strain evidence="14">TB1705</strain>
        <tissue evidence="14">Leaf</tissue>
    </source>
</reference>
<evidence type="ECO:0000259" key="11">
    <source>
        <dbReference type="Pfam" id="PF00999"/>
    </source>
</evidence>
<feature type="domain" description="Cation/H+ exchanger transmembrane" evidence="11">
    <location>
        <begin position="59"/>
        <end position="442"/>
    </location>
</feature>
<dbReference type="PANTHER" id="PTHR32468:SF164">
    <property type="entry name" value="OS05G0485000 PROTEIN"/>
    <property type="match status" value="1"/>
</dbReference>
<evidence type="ECO:0000259" key="12">
    <source>
        <dbReference type="Pfam" id="PF23256"/>
    </source>
</evidence>
<feature type="transmembrane region" description="Helical" evidence="10">
    <location>
        <begin position="423"/>
        <end position="446"/>
    </location>
</feature>
<name>A0A7J7N237_9MAGN</name>
<accession>A0A7J7N237</accession>
<evidence type="ECO:0000256" key="6">
    <source>
        <dbReference type="ARBA" id="ARBA00022989"/>
    </source>
</evidence>
<keyword evidence="2" id="KW-0813">Transport</keyword>
<feature type="domain" description="Cation/H(+) antiporter C-terminal" evidence="13">
    <location>
        <begin position="636"/>
        <end position="774"/>
    </location>
</feature>
<dbReference type="GO" id="GO:0016020">
    <property type="term" value="C:membrane"/>
    <property type="evidence" value="ECO:0007669"/>
    <property type="project" value="UniProtKB-SubCell"/>
</dbReference>
<dbReference type="InterPro" id="IPR050794">
    <property type="entry name" value="CPA2_transporter"/>
</dbReference>
<dbReference type="AlphaFoldDB" id="A0A7J7N237"/>
<keyword evidence="7" id="KW-0406">Ion transport</keyword>
<organism evidence="14 15">
    <name type="scientific">Kingdonia uniflora</name>
    <dbReference type="NCBI Taxonomy" id="39325"/>
    <lineage>
        <taxon>Eukaryota</taxon>
        <taxon>Viridiplantae</taxon>
        <taxon>Streptophyta</taxon>
        <taxon>Embryophyta</taxon>
        <taxon>Tracheophyta</taxon>
        <taxon>Spermatophyta</taxon>
        <taxon>Magnoliopsida</taxon>
        <taxon>Ranunculales</taxon>
        <taxon>Circaeasteraceae</taxon>
        <taxon>Kingdonia</taxon>
    </lineage>
</organism>
<dbReference type="InterPro" id="IPR057290">
    <property type="entry name" value="CHX17_C"/>
</dbReference>